<evidence type="ECO:0000313" key="2">
    <source>
        <dbReference type="EMBL" id="SNV02783.1"/>
    </source>
</evidence>
<proteinExistence type="predicted"/>
<evidence type="ECO:0000313" key="3">
    <source>
        <dbReference type="Proteomes" id="UP000065822"/>
    </source>
</evidence>
<reference evidence="2 4" key="2">
    <citation type="submission" date="2017-06" db="EMBL/GenBank/DDBJ databases">
        <authorList>
            <consortium name="Pathogen Informatics"/>
        </authorList>
    </citation>
    <scope>NUCLEOTIDE SEQUENCE [LARGE SCALE GENOMIC DNA]</scope>
    <source>
        <strain evidence="2 4">NCTC12947</strain>
    </source>
</reference>
<accession>A0AAX2GWV3</accession>
<dbReference type="Proteomes" id="UP000215539">
    <property type="component" value="Chromosome 1"/>
</dbReference>
<organism evidence="2 4">
    <name type="scientific">Capnocytophaga haemolytica</name>
    <dbReference type="NCBI Taxonomy" id="45243"/>
    <lineage>
        <taxon>Bacteria</taxon>
        <taxon>Pseudomonadati</taxon>
        <taxon>Bacteroidota</taxon>
        <taxon>Flavobacteriia</taxon>
        <taxon>Flavobacteriales</taxon>
        <taxon>Flavobacteriaceae</taxon>
        <taxon>Capnocytophaga</taxon>
    </lineage>
</organism>
<dbReference type="Proteomes" id="UP000065822">
    <property type="component" value="Chromosome"/>
</dbReference>
<reference evidence="1 3" key="1">
    <citation type="submission" date="2016-02" db="EMBL/GenBank/DDBJ databases">
        <authorList>
            <person name="Holder M.E."/>
            <person name="Ajami N.J."/>
            <person name="Petrosino J.F."/>
        </authorList>
    </citation>
    <scope>NUCLEOTIDE SEQUENCE [LARGE SCALE GENOMIC DNA]</scope>
    <source>
        <strain evidence="1 3">CCUG 32990</strain>
    </source>
</reference>
<dbReference type="AlphaFoldDB" id="A0AAX2GWV3"/>
<sequence>MFGREEVCNVFHKSIFKEIIAVTNRDNNGFIGEVDNIKYLCYVIDIDKILCFHSLFIDKGVSIDKSREIVETRIRKEFPMCRNTLHIIVGSQIEDNEYFIMYPQDTLYFTIDDLIILFKQHFINFNKRTLYYYAQDKKKLNLIPMTQDIDIITYYLKNKQTFYQEGLFDSSMIYIEIGLGLYLRKYYMDEDLRYVYSPYYNKVIPIFHLSAGVPIYAPTVSGKEKQFIMIEIGNKKLYIHFSENPQQHYLEVAGSFALWMYAAWYKKEINILKKDTDIKLVLTNKNDIQKEDGYYIVFIDIDTLFKNTKYENIEKKLFLNFTHLLQSANVISISLTNNVVDEMFKESAGHFLMTNEDALIYSNNDIVNHQLNDRWIDIILEDISEYLNIKGKEKKLSIIESKEIIKSIINYLQQEVKALIVKFDTKEMLKSLIKIYYSTLYQSKIIRKGFNSINNAYRYIGTELDQQFGVNSENSTIGIITQGIIEFIILNNIDNQSSSSSLEDRDKLFALMYHIAKMGSYMDMFNNEIPNTELTILKNGRIVIPDIFFRINNEYFLTLRKREIADLKLLEKQHQLLPPFILDVSDKNFLQAFIKEYGISFDVYKSILSTCSDYSINKNTSLVELSKNKFDSILHKLNEVEKNAFYKSFVLKNDLNDKQKLP</sequence>
<dbReference type="RefSeq" id="WP_066429776.1">
    <property type="nucleotide sequence ID" value="NZ_CP014227.1"/>
</dbReference>
<keyword evidence="3" id="KW-1185">Reference proteome</keyword>
<evidence type="ECO:0000313" key="1">
    <source>
        <dbReference type="EMBL" id="AMD85342.1"/>
    </source>
</evidence>
<name>A0AAX2GWV3_9FLAO</name>
<dbReference type="KEGG" id="chg:AXF12_07355"/>
<dbReference type="EMBL" id="CP014227">
    <property type="protein sequence ID" value="AMD85342.1"/>
    <property type="molecule type" value="Genomic_DNA"/>
</dbReference>
<protein>
    <submittedName>
        <fullName evidence="2">Uncharacterized protein</fullName>
    </submittedName>
</protein>
<gene>
    <name evidence="1" type="ORF">AXF12_07355</name>
    <name evidence="2" type="ORF">SAMEA44541418_00228</name>
</gene>
<dbReference type="EMBL" id="LT906449">
    <property type="protein sequence ID" value="SNV02783.1"/>
    <property type="molecule type" value="Genomic_DNA"/>
</dbReference>
<evidence type="ECO:0000313" key="4">
    <source>
        <dbReference type="Proteomes" id="UP000215539"/>
    </source>
</evidence>